<proteinExistence type="inferred from homology"/>
<dbReference type="Pfam" id="PF26113">
    <property type="entry name" value="GH16_XgeA"/>
    <property type="match status" value="1"/>
</dbReference>
<dbReference type="Proteomes" id="UP000053257">
    <property type="component" value="Unassembled WGS sequence"/>
</dbReference>
<keyword evidence="8" id="KW-1185">Reference proteome</keyword>
<sequence length="444" mass="46249">MYLHAPAVLVLLIHAAYADASLFGTTSESIARVATRAHRHAVKRSAGLARDLRLSFRGILATDSQPADVSNARVYCVNSPSSGLTGNGTNIAGGNSTTSISHSVSATSVATSSKGSATGSKTASASATATPSATASSPWKILESYHGSSFFLGWDFFTGSDPTNGIVNYIDQQTAQSANLIEINSAGNAVMRVETTPQVQNTRQSIRITTQKTYTGALLIMDSVHMPTGCGTWPAFWSNGPNWPAGGEIDIVEGVNDYTNNQATIHTNPGCSLASSSSSTLGISGTVVGGTNCAAAQTGNQGCGVRAAQTNSFGAAFNKNGGGVYAMQWDDSGIAIYFFPRNQIPSDIAANAPLPDNWGTPLAFWPAAGCNPFNFFNDHSAIFDTTLCGDWAGGVWSGTGVPGQDQSCAALTGASTCEAWVRNNGANFTEAYWEVKSVQIYQTS</sequence>
<evidence type="ECO:0000256" key="3">
    <source>
        <dbReference type="ARBA" id="ARBA00023295"/>
    </source>
</evidence>
<evidence type="ECO:0000256" key="5">
    <source>
        <dbReference type="SAM" id="SignalP"/>
    </source>
</evidence>
<comment type="similarity">
    <text evidence="1">Belongs to the glycosyl hydrolase 16 family.</text>
</comment>
<organism evidence="7 8">
    <name type="scientific">Phlebiopsis gigantea (strain 11061_1 CR5-6)</name>
    <name type="common">White-rot fungus</name>
    <name type="synonym">Peniophora gigantea</name>
    <dbReference type="NCBI Taxonomy" id="745531"/>
    <lineage>
        <taxon>Eukaryota</taxon>
        <taxon>Fungi</taxon>
        <taxon>Dikarya</taxon>
        <taxon>Basidiomycota</taxon>
        <taxon>Agaricomycotina</taxon>
        <taxon>Agaricomycetes</taxon>
        <taxon>Polyporales</taxon>
        <taxon>Phanerochaetaceae</taxon>
        <taxon>Phlebiopsis</taxon>
    </lineage>
</organism>
<evidence type="ECO:0000256" key="4">
    <source>
        <dbReference type="SAM" id="MobiDB-lite"/>
    </source>
</evidence>
<feature type="domain" description="GH16" evidence="6">
    <location>
        <begin position="130"/>
        <end position="400"/>
    </location>
</feature>
<dbReference type="CDD" id="cd02181">
    <property type="entry name" value="GH16_fungal_Lam16A_glucanase"/>
    <property type="match status" value="1"/>
</dbReference>
<dbReference type="STRING" id="745531.A0A0C3S507"/>
<dbReference type="OrthoDB" id="192832at2759"/>
<evidence type="ECO:0000256" key="1">
    <source>
        <dbReference type="ARBA" id="ARBA00006865"/>
    </source>
</evidence>
<dbReference type="Gene3D" id="2.60.120.200">
    <property type="match status" value="1"/>
</dbReference>
<feature type="region of interest" description="Disordered" evidence="4">
    <location>
        <begin position="111"/>
        <end position="131"/>
    </location>
</feature>
<dbReference type="SUPFAM" id="SSF49899">
    <property type="entry name" value="Concanavalin A-like lectins/glucanases"/>
    <property type="match status" value="1"/>
</dbReference>
<feature type="chain" id="PRO_5002178192" evidence="5">
    <location>
        <begin position="19"/>
        <end position="444"/>
    </location>
</feature>
<dbReference type="InterPro" id="IPR013320">
    <property type="entry name" value="ConA-like_dom_sf"/>
</dbReference>
<keyword evidence="3" id="KW-0326">Glycosidase</keyword>
<dbReference type="GO" id="GO:0009251">
    <property type="term" value="P:glucan catabolic process"/>
    <property type="evidence" value="ECO:0007669"/>
    <property type="project" value="TreeGrafter"/>
</dbReference>
<dbReference type="GO" id="GO:0004553">
    <property type="term" value="F:hydrolase activity, hydrolyzing O-glycosyl compounds"/>
    <property type="evidence" value="ECO:0007669"/>
    <property type="project" value="InterPro"/>
</dbReference>
<feature type="signal peptide" evidence="5">
    <location>
        <begin position="1"/>
        <end position="18"/>
    </location>
</feature>
<dbReference type="PANTHER" id="PTHR10963">
    <property type="entry name" value="GLYCOSYL HYDROLASE-RELATED"/>
    <property type="match status" value="1"/>
</dbReference>
<dbReference type="EMBL" id="KN840625">
    <property type="protein sequence ID" value="KIP03265.1"/>
    <property type="molecule type" value="Genomic_DNA"/>
</dbReference>
<reference evidence="7 8" key="1">
    <citation type="journal article" date="2014" name="PLoS Genet.">
        <title>Analysis of the Phlebiopsis gigantea genome, transcriptome and secretome provides insight into its pioneer colonization strategies of wood.</title>
        <authorList>
            <person name="Hori C."/>
            <person name="Ishida T."/>
            <person name="Igarashi K."/>
            <person name="Samejima M."/>
            <person name="Suzuki H."/>
            <person name="Master E."/>
            <person name="Ferreira P."/>
            <person name="Ruiz-Duenas F.J."/>
            <person name="Held B."/>
            <person name="Canessa P."/>
            <person name="Larrondo L.F."/>
            <person name="Schmoll M."/>
            <person name="Druzhinina I.S."/>
            <person name="Kubicek C.P."/>
            <person name="Gaskell J.A."/>
            <person name="Kersten P."/>
            <person name="St John F."/>
            <person name="Glasner J."/>
            <person name="Sabat G."/>
            <person name="Splinter BonDurant S."/>
            <person name="Syed K."/>
            <person name="Yadav J."/>
            <person name="Mgbeahuruike A.C."/>
            <person name="Kovalchuk A."/>
            <person name="Asiegbu F.O."/>
            <person name="Lackner G."/>
            <person name="Hoffmeister D."/>
            <person name="Rencoret J."/>
            <person name="Gutierrez A."/>
            <person name="Sun H."/>
            <person name="Lindquist E."/>
            <person name="Barry K."/>
            <person name="Riley R."/>
            <person name="Grigoriev I.V."/>
            <person name="Henrissat B."/>
            <person name="Kues U."/>
            <person name="Berka R.M."/>
            <person name="Martinez A.T."/>
            <person name="Covert S.F."/>
            <person name="Blanchette R.A."/>
            <person name="Cullen D."/>
        </authorList>
    </citation>
    <scope>NUCLEOTIDE SEQUENCE [LARGE SCALE GENOMIC DNA]</scope>
    <source>
        <strain evidence="7 8">11061_1 CR5-6</strain>
    </source>
</reference>
<keyword evidence="2 7" id="KW-0378">Hydrolase</keyword>
<protein>
    <submittedName>
        <fullName evidence="7">Glycoside hydrolase family 16 protein</fullName>
    </submittedName>
</protein>
<evidence type="ECO:0000259" key="6">
    <source>
        <dbReference type="PROSITE" id="PS51762"/>
    </source>
</evidence>
<dbReference type="PROSITE" id="PS51762">
    <property type="entry name" value="GH16_2"/>
    <property type="match status" value="1"/>
</dbReference>
<dbReference type="HOGENOM" id="CLU_016972_0_2_1"/>
<gene>
    <name evidence="7" type="ORF">PHLGIDRAFT_95036</name>
</gene>
<evidence type="ECO:0000313" key="7">
    <source>
        <dbReference type="EMBL" id="KIP03265.1"/>
    </source>
</evidence>
<dbReference type="PANTHER" id="PTHR10963:SF24">
    <property type="entry name" value="GLYCOSIDASE C21B10.07-RELATED"/>
    <property type="match status" value="1"/>
</dbReference>
<dbReference type="InterPro" id="IPR000757">
    <property type="entry name" value="Beta-glucanase-like"/>
</dbReference>
<evidence type="ECO:0000256" key="2">
    <source>
        <dbReference type="ARBA" id="ARBA00022801"/>
    </source>
</evidence>
<name>A0A0C3S507_PHLG1</name>
<dbReference type="InterPro" id="IPR050546">
    <property type="entry name" value="Glycosyl_Hydrlase_16"/>
</dbReference>
<dbReference type="AlphaFoldDB" id="A0A0C3S507"/>
<dbReference type="FunFam" id="2.60.120.200:FF:000114">
    <property type="entry name" value="Probable endo-1,3(4)-beta-glucanase NFIA_089530"/>
    <property type="match status" value="1"/>
</dbReference>
<evidence type="ECO:0000313" key="8">
    <source>
        <dbReference type="Proteomes" id="UP000053257"/>
    </source>
</evidence>
<keyword evidence="5" id="KW-0732">Signal</keyword>
<accession>A0A0C3S507</accession>